<organism evidence="1">
    <name type="scientific">marine sediment metagenome</name>
    <dbReference type="NCBI Taxonomy" id="412755"/>
    <lineage>
        <taxon>unclassified sequences</taxon>
        <taxon>metagenomes</taxon>
        <taxon>ecological metagenomes</taxon>
    </lineage>
</organism>
<accession>X1K9B9</accession>
<protein>
    <submittedName>
        <fullName evidence="1">Uncharacterized protein</fullName>
    </submittedName>
</protein>
<comment type="caution">
    <text evidence="1">The sequence shown here is derived from an EMBL/GenBank/DDBJ whole genome shotgun (WGS) entry which is preliminary data.</text>
</comment>
<dbReference type="AlphaFoldDB" id="X1K9B9"/>
<name>X1K9B9_9ZZZZ</name>
<evidence type="ECO:0000313" key="1">
    <source>
        <dbReference type="EMBL" id="GAI03203.1"/>
    </source>
</evidence>
<reference evidence="1" key="1">
    <citation type="journal article" date="2014" name="Front. Microbiol.">
        <title>High frequency of phylogenetically diverse reductive dehalogenase-homologous genes in deep subseafloor sedimentary metagenomes.</title>
        <authorList>
            <person name="Kawai M."/>
            <person name="Futagami T."/>
            <person name="Toyoda A."/>
            <person name="Takaki Y."/>
            <person name="Nishi S."/>
            <person name="Hori S."/>
            <person name="Arai W."/>
            <person name="Tsubouchi T."/>
            <person name="Morono Y."/>
            <person name="Uchiyama I."/>
            <person name="Ito T."/>
            <person name="Fujiyama A."/>
            <person name="Inagaki F."/>
            <person name="Takami H."/>
        </authorList>
    </citation>
    <scope>NUCLEOTIDE SEQUENCE</scope>
    <source>
        <strain evidence="1">Expedition CK06-06</strain>
    </source>
</reference>
<gene>
    <name evidence="1" type="ORF">S06H3_22907</name>
</gene>
<sequence length="43" mass="4764">MSEAEFVKAIKANHPDLVVSAEVLRSKRVSAVVKRERISTTPI</sequence>
<proteinExistence type="predicted"/>
<dbReference type="EMBL" id="BARV01012343">
    <property type="protein sequence ID" value="GAI03203.1"/>
    <property type="molecule type" value="Genomic_DNA"/>
</dbReference>